<proteinExistence type="predicted"/>
<name>A0A177B3N3_9BILA</name>
<evidence type="ECO:0000313" key="4">
    <source>
        <dbReference type="Proteomes" id="UP000078046"/>
    </source>
</evidence>
<dbReference type="GO" id="GO:0003676">
    <property type="term" value="F:nucleic acid binding"/>
    <property type="evidence" value="ECO:0007669"/>
    <property type="project" value="InterPro"/>
</dbReference>
<dbReference type="SUPFAM" id="SSF53098">
    <property type="entry name" value="Ribonuclease H-like"/>
    <property type="match status" value="1"/>
</dbReference>
<accession>A0A177B3N3</accession>
<evidence type="ECO:0000256" key="1">
    <source>
        <dbReference type="SAM" id="MobiDB-lite"/>
    </source>
</evidence>
<evidence type="ECO:0000313" key="3">
    <source>
        <dbReference type="EMBL" id="OAF68836.1"/>
    </source>
</evidence>
<reference evidence="3 4" key="1">
    <citation type="submission" date="2016-04" db="EMBL/GenBank/DDBJ databases">
        <title>The genome of Intoshia linei affirms orthonectids as highly simplified spiralians.</title>
        <authorList>
            <person name="Mikhailov K.V."/>
            <person name="Slusarev G.S."/>
            <person name="Nikitin M.A."/>
            <person name="Logacheva M.D."/>
            <person name="Penin A."/>
            <person name="Aleoshin V."/>
            <person name="Panchin Y.V."/>
        </authorList>
    </citation>
    <scope>NUCLEOTIDE SEQUENCE [LARGE SCALE GENOMIC DNA]</scope>
    <source>
        <strain evidence="3">Intl2013</strain>
        <tissue evidence="3">Whole animal</tissue>
    </source>
</reference>
<dbReference type="OrthoDB" id="6343797at2759"/>
<comment type="caution">
    <text evidence="3">The sequence shown here is derived from an EMBL/GenBank/DDBJ whole genome shotgun (WGS) entry which is preliminary data.</text>
</comment>
<dbReference type="EMBL" id="LWCA01000380">
    <property type="protein sequence ID" value="OAF68836.1"/>
    <property type="molecule type" value="Genomic_DNA"/>
</dbReference>
<gene>
    <name evidence="3" type="ORF">A3Q56_03427</name>
</gene>
<dbReference type="InterPro" id="IPR036397">
    <property type="entry name" value="RNaseH_sf"/>
</dbReference>
<evidence type="ECO:0000259" key="2">
    <source>
        <dbReference type="PROSITE" id="PS50994"/>
    </source>
</evidence>
<dbReference type="Pfam" id="PF00665">
    <property type="entry name" value="rve"/>
    <property type="match status" value="1"/>
</dbReference>
<dbReference type="GO" id="GO:0015074">
    <property type="term" value="P:DNA integration"/>
    <property type="evidence" value="ECO:0007669"/>
    <property type="project" value="InterPro"/>
</dbReference>
<protein>
    <recommendedName>
        <fullName evidence="2">Integrase catalytic domain-containing protein</fullName>
    </recommendedName>
</protein>
<feature type="compositionally biased region" description="Polar residues" evidence="1">
    <location>
        <begin position="208"/>
        <end position="218"/>
    </location>
</feature>
<dbReference type="PANTHER" id="PTHR46585">
    <property type="entry name" value="INTEGRASE CORE DOMAIN CONTAINING PROTEIN"/>
    <property type="match status" value="1"/>
</dbReference>
<feature type="domain" description="Integrase catalytic" evidence="2">
    <location>
        <begin position="114"/>
        <end position="319"/>
    </location>
</feature>
<dbReference type="Proteomes" id="UP000078046">
    <property type="component" value="Unassembled WGS sequence"/>
</dbReference>
<dbReference type="Gene3D" id="3.30.420.10">
    <property type="entry name" value="Ribonuclease H-like superfamily/Ribonuclease H"/>
    <property type="match status" value="1"/>
</dbReference>
<feature type="region of interest" description="Disordered" evidence="1">
    <location>
        <begin position="208"/>
        <end position="234"/>
    </location>
</feature>
<dbReference type="AlphaFoldDB" id="A0A177B3N3"/>
<sequence>MVCKFSFKTFQDKINLITDGNCECKSRQAEKRLKEKTVYFTVVNVNCFFKRYFNMYFNILCIDGEKLIVFSDNEMEKKYEFINNFHKIGHCGVIKTKEHIDNISYNIKRCDIAEVSIKLWERYMADCISLLEYEGENRGYKYILNVIDCYSKYMWVTKLKNKSAVNLRSKFEKLFSIIGPPKTLHTDNGREFKNSEIIDMQSNESWNNTWQTSASPITRTDRESKPNHKKMVSKNVTRRQIHIDIVDNHEGETTPYIEKMISDANANTKKLNIVTVKLKKDFDNNQKTRKKPFEMVTVKLKKDFDNNQKTRKKPFEMVY</sequence>
<dbReference type="PROSITE" id="PS50994">
    <property type="entry name" value="INTEGRASE"/>
    <property type="match status" value="1"/>
</dbReference>
<organism evidence="3 4">
    <name type="scientific">Intoshia linei</name>
    <dbReference type="NCBI Taxonomy" id="1819745"/>
    <lineage>
        <taxon>Eukaryota</taxon>
        <taxon>Metazoa</taxon>
        <taxon>Spiralia</taxon>
        <taxon>Lophotrochozoa</taxon>
        <taxon>Mesozoa</taxon>
        <taxon>Orthonectida</taxon>
        <taxon>Rhopaluridae</taxon>
        <taxon>Intoshia</taxon>
    </lineage>
</organism>
<keyword evidence="4" id="KW-1185">Reference proteome</keyword>
<dbReference type="InterPro" id="IPR001584">
    <property type="entry name" value="Integrase_cat-core"/>
</dbReference>
<dbReference type="InterPro" id="IPR012337">
    <property type="entry name" value="RNaseH-like_sf"/>
</dbReference>